<protein>
    <submittedName>
        <fullName evidence="1">Uncharacterized protein</fullName>
    </submittedName>
</protein>
<proteinExistence type="predicted"/>
<organism evidence="1">
    <name type="scientific">Anguilla anguilla</name>
    <name type="common">European freshwater eel</name>
    <name type="synonym">Muraena anguilla</name>
    <dbReference type="NCBI Taxonomy" id="7936"/>
    <lineage>
        <taxon>Eukaryota</taxon>
        <taxon>Metazoa</taxon>
        <taxon>Chordata</taxon>
        <taxon>Craniata</taxon>
        <taxon>Vertebrata</taxon>
        <taxon>Euteleostomi</taxon>
        <taxon>Actinopterygii</taxon>
        <taxon>Neopterygii</taxon>
        <taxon>Teleostei</taxon>
        <taxon>Anguilliformes</taxon>
        <taxon>Anguillidae</taxon>
        <taxon>Anguilla</taxon>
    </lineage>
</organism>
<dbReference type="EMBL" id="GBXM01072491">
    <property type="protein sequence ID" value="JAH36086.1"/>
    <property type="molecule type" value="Transcribed_RNA"/>
</dbReference>
<reference evidence="1" key="1">
    <citation type="submission" date="2014-11" db="EMBL/GenBank/DDBJ databases">
        <authorList>
            <person name="Amaro Gonzalez C."/>
        </authorList>
    </citation>
    <scope>NUCLEOTIDE SEQUENCE</scope>
</reference>
<dbReference type="AlphaFoldDB" id="A0A0E9S476"/>
<reference evidence="1" key="2">
    <citation type="journal article" date="2015" name="Fish Shellfish Immunol.">
        <title>Early steps in the European eel (Anguilla anguilla)-Vibrio vulnificus interaction in the gills: Role of the RtxA13 toxin.</title>
        <authorList>
            <person name="Callol A."/>
            <person name="Pajuelo D."/>
            <person name="Ebbesson L."/>
            <person name="Teles M."/>
            <person name="MacKenzie S."/>
            <person name="Amaro C."/>
        </authorList>
    </citation>
    <scope>NUCLEOTIDE SEQUENCE</scope>
</reference>
<evidence type="ECO:0000313" key="1">
    <source>
        <dbReference type="EMBL" id="JAH36086.1"/>
    </source>
</evidence>
<accession>A0A0E9S476</accession>
<name>A0A0E9S476_ANGAN</name>
<sequence>MSGPPWSYAWLVEVECLSQNLLSLFAAATT</sequence>